<organism evidence="1 2">
    <name type="scientific">Dendrobium catenatum</name>
    <dbReference type="NCBI Taxonomy" id="906689"/>
    <lineage>
        <taxon>Eukaryota</taxon>
        <taxon>Viridiplantae</taxon>
        <taxon>Streptophyta</taxon>
        <taxon>Embryophyta</taxon>
        <taxon>Tracheophyta</taxon>
        <taxon>Spermatophyta</taxon>
        <taxon>Magnoliopsida</taxon>
        <taxon>Liliopsida</taxon>
        <taxon>Asparagales</taxon>
        <taxon>Orchidaceae</taxon>
        <taxon>Epidendroideae</taxon>
        <taxon>Malaxideae</taxon>
        <taxon>Dendrobiinae</taxon>
        <taxon>Dendrobium</taxon>
    </lineage>
</organism>
<dbReference type="EMBL" id="KZ502907">
    <property type="protein sequence ID" value="PKU70919.1"/>
    <property type="molecule type" value="Genomic_DNA"/>
</dbReference>
<dbReference type="Proteomes" id="UP000233837">
    <property type="component" value="Unassembled WGS sequence"/>
</dbReference>
<keyword evidence="2" id="KW-1185">Reference proteome</keyword>
<reference evidence="1 2" key="2">
    <citation type="journal article" date="2017" name="Nature">
        <title>The Apostasia genome and the evolution of orchids.</title>
        <authorList>
            <person name="Zhang G.Q."/>
            <person name="Liu K.W."/>
            <person name="Li Z."/>
            <person name="Lohaus R."/>
            <person name="Hsiao Y.Y."/>
            <person name="Niu S.C."/>
            <person name="Wang J.Y."/>
            <person name="Lin Y.C."/>
            <person name="Xu Q."/>
            <person name="Chen L.J."/>
            <person name="Yoshida K."/>
            <person name="Fujiwara S."/>
            <person name="Wang Z.W."/>
            <person name="Zhang Y.Q."/>
            <person name="Mitsuda N."/>
            <person name="Wang M."/>
            <person name="Liu G.H."/>
            <person name="Pecoraro L."/>
            <person name="Huang H.X."/>
            <person name="Xiao X.J."/>
            <person name="Lin M."/>
            <person name="Wu X.Y."/>
            <person name="Wu W.L."/>
            <person name="Chen Y.Y."/>
            <person name="Chang S.B."/>
            <person name="Sakamoto S."/>
            <person name="Ohme-Takagi M."/>
            <person name="Yagi M."/>
            <person name="Zeng S.J."/>
            <person name="Shen C.Y."/>
            <person name="Yeh C.M."/>
            <person name="Luo Y.B."/>
            <person name="Tsai W.C."/>
            <person name="Van de Peer Y."/>
            <person name="Liu Z.J."/>
        </authorList>
    </citation>
    <scope>NUCLEOTIDE SEQUENCE [LARGE SCALE GENOMIC DNA]</scope>
    <source>
        <tissue evidence="1">The whole plant</tissue>
    </source>
</reference>
<reference evidence="1 2" key="1">
    <citation type="journal article" date="2016" name="Sci. Rep.">
        <title>The Dendrobium catenatum Lindl. genome sequence provides insights into polysaccharide synthase, floral development and adaptive evolution.</title>
        <authorList>
            <person name="Zhang G.Q."/>
            <person name="Xu Q."/>
            <person name="Bian C."/>
            <person name="Tsai W.C."/>
            <person name="Yeh C.M."/>
            <person name="Liu K.W."/>
            <person name="Yoshida K."/>
            <person name="Zhang L.S."/>
            <person name="Chang S.B."/>
            <person name="Chen F."/>
            <person name="Shi Y."/>
            <person name="Su Y.Y."/>
            <person name="Zhang Y.Q."/>
            <person name="Chen L.J."/>
            <person name="Yin Y."/>
            <person name="Lin M."/>
            <person name="Huang H."/>
            <person name="Deng H."/>
            <person name="Wang Z.W."/>
            <person name="Zhu S.L."/>
            <person name="Zhao X."/>
            <person name="Deng C."/>
            <person name="Niu S.C."/>
            <person name="Huang J."/>
            <person name="Wang M."/>
            <person name="Liu G.H."/>
            <person name="Yang H.J."/>
            <person name="Xiao X.J."/>
            <person name="Hsiao Y.Y."/>
            <person name="Wu W.L."/>
            <person name="Chen Y.Y."/>
            <person name="Mitsuda N."/>
            <person name="Ohme-Takagi M."/>
            <person name="Luo Y.B."/>
            <person name="Van de Peer Y."/>
            <person name="Liu Z.J."/>
        </authorList>
    </citation>
    <scope>NUCLEOTIDE SEQUENCE [LARGE SCALE GENOMIC DNA]</scope>
    <source>
        <tissue evidence="1">The whole plant</tissue>
    </source>
</reference>
<evidence type="ECO:0000313" key="1">
    <source>
        <dbReference type="EMBL" id="PKU70919.1"/>
    </source>
</evidence>
<sequence>MTGDNKIWDVTRDGFECLDDMGLLEVANLSLDEPELEAMIFNDDDIEGQKPISESNSIIFSIE</sequence>
<proteinExistence type="predicted"/>
<gene>
    <name evidence="1" type="ORF">MA16_Dca021038</name>
</gene>
<accession>A0A2I0W5H9</accession>
<name>A0A2I0W5H9_9ASPA</name>
<protein>
    <submittedName>
        <fullName evidence="1">Uncharacterized protein</fullName>
    </submittedName>
</protein>
<evidence type="ECO:0000313" key="2">
    <source>
        <dbReference type="Proteomes" id="UP000233837"/>
    </source>
</evidence>
<dbReference type="AlphaFoldDB" id="A0A2I0W5H9"/>